<dbReference type="RefSeq" id="XP_021872847.1">
    <property type="nucleotide sequence ID" value="XM_022012431.1"/>
</dbReference>
<evidence type="ECO:0000259" key="2">
    <source>
        <dbReference type="Pfam" id="PF12937"/>
    </source>
</evidence>
<dbReference type="InterPro" id="IPR032675">
    <property type="entry name" value="LRR_dom_sf"/>
</dbReference>
<feature type="domain" description="F-box" evidence="2">
    <location>
        <begin position="370"/>
        <end position="426"/>
    </location>
</feature>
<feature type="compositionally biased region" description="Polar residues" evidence="1">
    <location>
        <begin position="173"/>
        <end position="182"/>
    </location>
</feature>
<evidence type="ECO:0000256" key="1">
    <source>
        <dbReference type="SAM" id="MobiDB-lite"/>
    </source>
</evidence>
<dbReference type="SUPFAM" id="SSF52047">
    <property type="entry name" value="RNI-like"/>
    <property type="match status" value="1"/>
</dbReference>
<gene>
    <name evidence="3" type="ORF">BD324DRAFT_302513</name>
</gene>
<dbReference type="GO" id="GO:0031146">
    <property type="term" value="P:SCF-dependent proteasomal ubiquitin-dependent protein catabolic process"/>
    <property type="evidence" value="ECO:0007669"/>
    <property type="project" value="TreeGrafter"/>
</dbReference>
<accession>A0A1Y1UNB8</accession>
<comment type="caution">
    <text evidence="3">The sequence shown here is derived from an EMBL/GenBank/DDBJ whole genome shotgun (WGS) entry which is preliminary data.</text>
</comment>
<feature type="region of interest" description="Disordered" evidence="1">
    <location>
        <begin position="849"/>
        <end position="870"/>
    </location>
</feature>
<dbReference type="EMBL" id="NBSH01000003">
    <property type="protein sequence ID" value="ORX38984.1"/>
    <property type="molecule type" value="Genomic_DNA"/>
</dbReference>
<keyword evidence="4" id="KW-1185">Reference proteome</keyword>
<feature type="compositionally biased region" description="Low complexity" evidence="1">
    <location>
        <begin position="857"/>
        <end position="870"/>
    </location>
</feature>
<dbReference type="InterPro" id="IPR006553">
    <property type="entry name" value="Leu-rich_rpt_Cys-con_subtyp"/>
</dbReference>
<dbReference type="GeneID" id="33554239"/>
<sequence>MSEPVAIPSAASRAHTPVGQQDLLTRPRSDTICTTSSSTSDPESSLQTPQTPSILHVLGDNERFADSSDPLVIHRKTSYGFGQTANLIAETESSGSSSRPVIAEQQSDFLAHPDGMRFEHAILPDIYHQAVDPITSPVRVEGFSTKTTGTIAAVRRKLQRSKSSLKALTLHSGSVTPVASETESTDGDATDERHKKHRLRRILRSLSFSGSSSSLRAQHPTIESGVGELSPSQVQPTISADHEAINRSIPDIDPLNAGPISRDYVTSPSQASEQGRPLGGAAYEDASSHLEAHDQIPTVGWPERHKGKGRMSSTVQYRPRMLSAMSAGSTMTPLPVRQPISPILTRPRSMSMPHNVPAVHQPKIDLFGTRLPRELQLKVLKSLMSSYQGCVSGRWEDEDLGRRELIRLSRVSKSWQSLCFDGHLWTMCDLNAFAPRLHPNTLSSIISAAGLCIRSLSLKGFDNLYGPTLINSITRSTLSSLQDIDLRGCHNLTDHDLCRLIVASPNLTKLNLRGVQATSTAVIRCLARHTRHLSSLDISRCWDVTLCDLAVWLKFMTDEQAAALQVLRVGGIRGYSPTAQDFLPLVASRFTNLRVLDLQACTTLSDADFEAFATSLDARGGSCRLTHLNLSNCTSLSGEVFQHLTNRAPGLTHLELASLPLIFGDVEPRHAALPLINMLRTMPLLQRIDMEGTGISGCINDRVLDALTPPRSHRGEILGRDLTELRLGYAAGVTPEGLIRLVRGCGSLGVLELDNTTANNAVMREFIRRRDSPHSSLSLVDCRAVVTPAAYSSLATSTRPRAGFTGWAASVFAYEESEMLDSGKTVLKTFWSWKRVVIPAGWRDVRASAERGVQTNSSSSERLSGSESRPSALRRRRGSWWRDEDLGDDRSGCVIM</sequence>
<dbReference type="Proteomes" id="UP000193218">
    <property type="component" value="Unassembled WGS sequence"/>
</dbReference>
<dbReference type="SUPFAM" id="SSF81383">
    <property type="entry name" value="F-box domain"/>
    <property type="match status" value="1"/>
</dbReference>
<dbReference type="OrthoDB" id="550575at2759"/>
<dbReference type="InterPro" id="IPR036047">
    <property type="entry name" value="F-box-like_dom_sf"/>
</dbReference>
<reference evidence="3 4" key="1">
    <citation type="submission" date="2017-03" db="EMBL/GenBank/DDBJ databases">
        <title>Widespread Adenine N6-methylation of Active Genes in Fungi.</title>
        <authorList>
            <consortium name="DOE Joint Genome Institute"/>
            <person name="Mondo S.J."/>
            <person name="Dannebaum R.O."/>
            <person name="Kuo R.C."/>
            <person name="Louie K.B."/>
            <person name="Bewick A.J."/>
            <person name="Labutti K."/>
            <person name="Haridas S."/>
            <person name="Kuo A."/>
            <person name="Salamov A."/>
            <person name="Ahrendt S.R."/>
            <person name="Lau R."/>
            <person name="Bowen B.P."/>
            <person name="Lipzen A."/>
            <person name="Sullivan W."/>
            <person name="Andreopoulos W.B."/>
            <person name="Clum A."/>
            <person name="Lindquist E."/>
            <person name="Daum C."/>
            <person name="Northen T.R."/>
            <person name="Ramamoorthy G."/>
            <person name="Schmitz R.J."/>
            <person name="Gryganskyi A."/>
            <person name="Culley D."/>
            <person name="Magnuson J."/>
            <person name="James T.Y."/>
            <person name="O'Malley M.A."/>
            <person name="Stajich J.E."/>
            <person name="Spatafora J.W."/>
            <person name="Visel A."/>
            <person name="Grigoriev I.V."/>
        </authorList>
    </citation>
    <scope>NUCLEOTIDE SEQUENCE [LARGE SCALE GENOMIC DNA]</scope>
    <source>
        <strain evidence="3 4">NRRL Y-17943</strain>
    </source>
</reference>
<dbReference type="InParanoid" id="A0A1Y1UNB8"/>
<feature type="region of interest" description="Disordered" evidence="1">
    <location>
        <begin position="210"/>
        <end position="237"/>
    </location>
</feature>
<feature type="compositionally biased region" description="Low complexity" evidence="1">
    <location>
        <begin position="34"/>
        <end position="48"/>
    </location>
</feature>
<evidence type="ECO:0000313" key="3">
    <source>
        <dbReference type="EMBL" id="ORX38984.1"/>
    </source>
</evidence>
<dbReference type="GO" id="GO:0019005">
    <property type="term" value="C:SCF ubiquitin ligase complex"/>
    <property type="evidence" value="ECO:0007669"/>
    <property type="project" value="TreeGrafter"/>
</dbReference>
<organism evidence="3 4">
    <name type="scientific">Kockovaella imperatae</name>
    <dbReference type="NCBI Taxonomy" id="4999"/>
    <lineage>
        <taxon>Eukaryota</taxon>
        <taxon>Fungi</taxon>
        <taxon>Dikarya</taxon>
        <taxon>Basidiomycota</taxon>
        <taxon>Agaricomycotina</taxon>
        <taxon>Tremellomycetes</taxon>
        <taxon>Tremellales</taxon>
        <taxon>Cuniculitremaceae</taxon>
        <taxon>Kockovaella</taxon>
    </lineage>
</organism>
<dbReference type="STRING" id="4999.A0A1Y1UNB8"/>
<name>A0A1Y1UNB8_9TREE</name>
<dbReference type="InterPro" id="IPR001810">
    <property type="entry name" value="F-box_dom"/>
</dbReference>
<dbReference type="PANTHER" id="PTHR13318:SF190">
    <property type="entry name" value="PARTNER OF PAIRED, ISOFORM B"/>
    <property type="match status" value="1"/>
</dbReference>
<dbReference type="AlphaFoldDB" id="A0A1Y1UNB8"/>
<feature type="region of interest" description="Disordered" evidence="1">
    <location>
        <begin position="173"/>
        <end position="196"/>
    </location>
</feature>
<dbReference type="SMART" id="SM00367">
    <property type="entry name" value="LRR_CC"/>
    <property type="match status" value="6"/>
</dbReference>
<feature type="region of interest" description="Disordered" evidence="1">
    <location>
        <begin position="1"/>
        <end position="52"/>
    </location>
</feature>
<evidence type="ECO:0000313" key="4">
    <source>
        <dbReference type="Proteomes" id="UP000193218"/>
    </source>
</evidence>
<dbReference type="Pfam" id="PF12937">
    <property type="entry name" value="F-box-like"/>
    <property type="match status" value="1"/>
</dbReference>
<protein>
    <recommendedName>
        <fullName evidence="2">F-box domain-containing protein</fullName>
    </recommendedName>
</protein>
<dbReference type="PANTHER" id="PTHR13318">
    <property type="entry name" value="PARTNER OF PAIRED, ISOFORM B-RELATED"/>
    <property type="match status" value="1"/>
</dbReference>
<dbReference type="Gene3D" id="3.80.10.10">
    <property type="entry name" value="Ribonuclease Inhibitor"/>
    <property type="match status" value="2"/>
</dbReference>
<proteinExistence type="predicted"/>